<feature type="transmembrane region" description="Helical" evidence="5">
    <location>
        <begin position="12"/>
        <end position="29"/>
    </location>
</feature>
<dbReference type="GO" id="GO:0005248">
    <property type="term" value="F:voltage-gated sodium channel activity"/>
    <property type="evidence" value="ECO:0007669"/>
    <property type="project" value="TreeGrafter"/>
</dbReference>
<dbReference type="InterPro" id="IPR027359">
    <property type="entry name" value="Volt_channel_dom_sf"/>
</dbReference>
<organism evidence="7 8">
    <name type="scientific">Cherax quadricarinatus</name>
    <name type="common">Australian red claw crayfish</name>
    <dbReference type="NCBI Taxonomy" id="27406"/>
    <lineage>
        <taxon>Eukaryota</taxon>
        <taxon>Metazoa</taxon>
        <taxon>Ecdysozoa</taxon>
        <taxon>Arthropoda</taxon>
        <taxon>Crustacea</taxon>
        <taxon>Multicrustacea</taxon>
        <taxon>Malacostraca</taxon>
        <taxon>Eumalacostraca</taxon>
        <taxon>Eucarida</taxon>
        <taxon>Decapoda</taxon>
        <taxon>Pleocyemata</taxon>
        <taxon>Astacidea</taxon>
        <taxon>Parastacoidea</taxon>
        <taxon>Parastacidae</taxon>
        <taxon>Cherax</taxon>
    </lineage>
</organism>
<proteinExistence type="predicted"/>
<dbReference type="Gene3D" id="1.20.120.350">
    <property type="entry name" value="Voltage-gated potassium channels. Chain C"/>
    <property type="match status" value="1"/>
</dbReference>
<keyword evidence="8" id="KW-1185">Reference proteome</keyword>
<feature type="non-terminal residue" evidence="7">
    <location>
        <position position="167"/>
    </location>
</feature>
<reference evidence="7 8" key="1">
    <citation type="journal article" date="2024" name="BMC Genomics">
        <title>Genome assembly of redclaw crayfish (Cherax quadricarinatus) provides insights into its immune adaptation and hypoxia tolerance.</title>
        <authorList>
            <person name="Liu Z."/>
            <person name="Zheng J."/>
            <person name="Li H."/>
            <person name="Fang K."/>
            <person name="Wang S."/>
            <person name="He J."/>
            <person name="Zhou D."/>
            <person name="Weng S."/>
            <person name="Chi M."/>
            <person name="Gu Z."/>
            <person name="He J."/>
            <person name="Li F."/>
            <person name="Wang M."/>
        </authorList>
    </citation>
    <scope>NUCLEOTIDE SEQUENCE [LARGE SCALE GENOMIC DNA]</scope>
    <source>
        <strain evidence="7">ZL_2023a</strain>
    </source>
</reference>
<evidence type="ECO:0000256" key="3">
    <source>
        <dbReference type="ARBA" id="ARBA00022989"/>
    </source>
</evidence>
<sequence>MPKELEYALQIFNYFFTAVFILESAMKMVALGCRRYFQDRWNQLDVFIVILSVVGIVLEEMKNDIIPINPTIIRVMRVLRIARVLKLLKMAKGIRALLDTVMQALPQVGNLGLLFFLLFFIFAALGVELFGRLECDDDHLCQGLGEHAHFKHFGMAFLTLFRVATGD</sequence>
<dbReference type="InterPro" id="IPR043203">
    <property type="entry name" value="VGCC_Ca_Na"/>
</dbReference>
<name>A0AAW0XGK1_CHEQU</name>
<dbReference type="Pfam" id="PF00520">
    <property type="entry name" value="Ion_trans"/>
    <property type="match status" value="1"/>
</dbReference>
<evidence type="ECO:0000313" key="8">
    <source>
        <dbReference type="Proteomes" id="UP001445076"/>
    </source>
</evidence>
<dbReference type="Proteomes" id="UP001445076">
    <property type="component" value="Unassembled WGS sequence"/>
</dbReference>
<evidence type="ECO:0000259" key="6">
    <source>
        <dbReference type="Pfam" id="PF00520"/>
    </source>
</evidence>
<dbReference type="GO" id="GO:0070509">
    <property type="term" value="P:calcium ion import"/>
    <property type="evidence" value="ECO:0007669"/>
    <property type="project" value="TreeGrafter"/>
</dbReference>
<feature type="domain" description="Ion transport" evidence="6">
    <location>
        <begin position="3"/>
        <end position="167"/>
    </location>
</feature>
<comment type="subcellular location">
    <subcellularLocation>
        <location evidence="1">Membrane</location>
        <topology evidence="1">Multi-pass membrane protein</topology>
    </subcellularLocation>
</comment>
<dbReference type="GO" id="GO:0001518">
    <property type="term" value="C:voltage-gated sodium channel complex"/>
    <property type="evidence" value="ECO:0007669"/>
    <property type="project" value="TreeGrafter"/>
</dbReference>
<comment type="caution">
    <text evidence="7">The sequence shown here is derived from an EMBL/GenBank/DDBJ whole genome shotgun (WGS) entry which is preliminary data.</text>
</comment>
<dbReference type="SUPFAM" id="SSF81324">
    <property type="entry name" value="Voltage-gated potassium channels"/>
    <property type="match status" value="1"/>
</dbReference>
<keyword evidence="3 5" id="KW-1133">Transmembrane helix</keyword>
<dbReference type="GO" id="GO:0043005">
    <property type="term" value="C:neuron projection"/>
    <property type="evidence" value="ECO:0007669"/>
    <property type="project" value="TreeGrafter"/>
</dbReference>
<evidence type="ECO:0000313" key="7">
    <source>
        <dbReference type="EMBL" id="KAK8743591.1"/>
    </source>
</evidence>
<dbReference type="GO" id="GO:0008332">
    <property type="term" value="F:low voltage-gated calcium channel activity"/>
    <property type="evidence" value="ECO:0007669"/>
    <property type="project" value="TreeGrafter"/>
</dbReference>
<dbReference type="AlphaFoldDB" id="A0AAW0XGK1"/>
<keyword evidence="4 5" id="KW-0472">Membrane</keyword>
<keyword evidence="2 5" id="KW-0812">Transmembrane</keyword>
<evidence type="ECO:0000256" key="5">
    <source>
        <dbReference type="SAM" id="Phobius"/>
    </source>
</evidence>
<accession>A0AAW0XGK1</accession>
<dbReference type="EMBL" id="JARKIK010000024">
    <property type="protein sequence ID" value="KAK8743591.1"/>
    <property type="molecule type" value="Genomic_DNA"/>
</dbReference>
<evidence type="ECO:0000256" key="1">
    <source>
        <dbReference type="ARBA" id="ARBA00004141"/>
    </source>
</evidence>
<protein>
    <recommendedName>
        <fullName evidence="6">Ion transport domain-containing protein</fullName>
    </recommendedName>
</protein>
<evidence type="ECO:0000256" key="2">
    <source>
        <dbReference type="ARBA" id="ARBA00022692"/>
    </source>
</evidence>
<dbReference type="GO" id="GO:0086010">
    <property type="term" value="P:membrane depolarization during action potential"/>
    <property type="evidence" value="ECO:0007669"/>
    <property type="project" value="TreeGrafter"/>
</dbReference>
<dbReference type="PANTHER" id="PTHR10037:SF230">
    <property type="entry name" value="CA[2+]-CHANNEL PROTEIN ALPHA[[1]] SUBUNIT T, ISOFORM F"/>
    <property type="match status" value="1"/>
</dbReference>
<dbReference type="Gene3D" id="1.10.287.70">
    <property type="match status" value="1"/>
</dbReference>
<feature type="transmembrane region" description="Helical" evidence="5">
    <location>
        <begin position="111"/>
        <end position="130"/>
    </location>
</feature>
<dbReference type="PANTHER" id="PTHR10037">
    <property type="entry name" value="VOLTAGE-GATED CATION CHANNEL CALCIUM AND SODIUM"/>
    <property type="match status" value="1"/>
</dbReference>
<evidence type="ECO:0000256" key="4">
    <source>
        <dbReference type="ARBA" id="ARBA00023136"/>
    </source>
</evidence>
<gene>
    <name evidence="7" type="ORF">OTU49_001146</name>
</gene>
<dbReference type="InterPro" id="IPR005821">
    <property type="entry name" value="Ion_trans_dom"/>
</dbReference>